<proteinExistence type="predicted"/>
<feature type="signal peptide" evidence="1">
    <location>
        <begin position="1"/>
        <end position="29"/>
    </location>
</feature>
<evidence type="ECO:0008006" key="4">
    <source>
        <dbReference type="Google" id="ProtNLM"/>
    </source>
</evidence>
<name>A0A1H9AAX0_9PROT</name>
<dbReference type="EMBL" id="FOFX01000003">
    <property type="protein sequence ID" value="SEP73637.1"/>
    <property type="molecule type" value="Genomic_DNA"/>
</dbReference>
<feature type="chain" id="PRO_5030029980" description="Lipoprotein" evidence="1">
    <location>
        <begin position="30"/>
        <end position="294"/>
    </location>
</feature>
<organism evidence="2 3">
    <name type="scientific">Nitrosomonas ureae</name>
    <dbReference type="NCBI Taxonomy" id="44577"/>
    <lineage>
        <taxon>Bacteria</taxon>
        <taxon>Pseudomonadati</taxon>
        <taxon>Pseudomonadota</taxon>
        <taxon>Betaproteobacteria</taxon>
        <taxon>Nitrosomonadales</taxon>
        <taxon>Nitrosomonadaceae</taxon>
        <taxon>Nitrosomonas</taxon>
    </lineage>
</organism>
<reference evidence="2 3" key="1">
    <citation type="submission" date="2016-10" db="EMBL/GenBank/DDBJ databases">
        <authorList>
            <person name="de Groot N.N."/>
        </authorList>
    </citation>
    <scope>NUCLEOTIDE SEQUENCE [LARGE SCALE GENOMIC DNA]</scope>
    <source>
        <strain evidence="2 3">Nm9</strain>
    </source>
</reference>
<evidence type="ECO:0000313" key="3">
    <source>
        <dbReference type="Proteomes" id="UP000181998"/>
    </source>
</evidence>
<dbReference type="PROSITE" id="PS51257">
    <property type="entry name" value="PROKAR_LIPOPROTEIN"/>
    <property type="match status" value="1"/>
</dbReference>
<evidence type="ECO:0000256" key="1">
    <source>
        <dbReference type="SAM" id="SignalP"/>
    </source>
</evidence>
<protein>
    <recommendedName>
        <fullName evidence="4">Lipoprotein</fullName>
    </recommendedName>
</protein>
<dbReference type="RefSeq" id="WP_074719625.1">
    <property type="nucleotide sequence ID" value="NZ_FOFX01000003.1"/>
</dbReference>
<dbReference type="AlphaFoldDB" id="A0A1H9AAX0"/>
<gene>
    <name evidence="2" type="ORF">SAMN05421510_100330</name>
</gene>
<dbReference type="OrthoDB" id="5470036at2"/>
<keyword evidence="1" id="KW-0732">Signal</keyword>
<evidence type="ECO:0000313" key="2">
    <source>
        <dbReference type="EMBL" id="SEP73637.1"/>
    </source>
</evidence>
<accession>A0A1H9AAX0</accession>
<sequence length="294" mass="32071">MKKQLWIFSSVIIIIFLSGCALTPTQKEAASRFAQASADIGDFAAAEFNHFRAATIDMNVTSIAIHGKAKLLNDKNEPNLDEALKSESVIERVKSAQALSSYGRLLMSLVTETQEAELKQASNNFVNSFKSVSGKKLSDAQYEALGQLVHAIGSFWVEAKRAEAVRSIVKNTGLDIEKLCDLLIEDFNKTGLQNAQGFDATITNLSADADIALAKSASYTDRLIAINGFKQAFIERERLNHISKTAITTFIKLKAANAQLIQAIENNNLSIDDIKAVGQEMNNLRSAITALSNK</sequence>
<dbReference type="Proteomes" id="UP000181998">
    <property type="component" value="Unassembled WGS sequence"/>
</dbReference>